<accession>A0A4R0RSV4</accession>
<keyword evidence="2" id="KW-1185">Reference proteome</keyword>
<organism evidence="1 2">
    <name type="scientific">Steccherinum ochraceum</name>
    <dbReference type="NCBI Taxonomy" id="92696"/>
    <lineage>
        <taxon>Eukaryota</taxon>
        <taxon>Fungi</taxon>
        <taxon>Dikarya</taxon>
        <taxon>Basidiomycota</taxon>
        <taxon>Agaricomycotina</taxon>
        <taxon>Agaricomycetes</taxon>
        <taxon>Polyporales</taxon>
        <taxon>Steccherinaceae</taxon>
        <taxon>Steccherinum</taxon>
    </lineage>
</organism>
<dbReference type="Proteomes" id="UP000292702">
    <property type="component" value="Unassembled WGS sequence"/>
</dbReference>
<evidence type="ECO:0000313" key="2">
    <source>
        <dbReference type="Proteomes" id="UP000292702"/>
    </source>
</evidence>
<dbReference type="AlphaFoldDB" id="A0A4R0RSV4"/>
<dbReference type="EMBL" id="RWJN01000042">
    <property type="protein sequence ID" value="TCD69425.1"/>
    <property type="molecule type" value="Genomic_DNA"/>
</dbReference>
<evidence type="ECO:0000313" key="1">
    <source>
        <dbReference type="EMBL" id="TCD69425.1"/>
    </source>
</evidence>
<gene>
    <name evidence="1" type="ORF">EIP91_007772</name>
</gene>
<name>A0A4R0RSV4_9APHY</name>
<proteinExistence type="predicted"/>
<sequence>MPTQTFPRSRSGLLKAIRRGEQQLLRLKAKYNASSPINALIPPEILAKILLILVQDHIARWLNEEYNSLEHSSEPYTWIGYTHVCRYWRMVSLKGSSLWSFVVQPSSYQLAFSDLWNTVFARSGQHALAVYAKGTSDWASSFVLPNLYRIEELRFVVPHDRDSRLSLPEDLSLETIMQAPVLRRLHIAGLVLQSLQYHRNTAGTLEDAQPPTALSPLETLSIRSSKWEAHGYLPMPTLTHLELDVWSHLPTGRDTPAASLLHALSGMPLLQYLILRWGWHTEESEEDAEQSLVASEEIQLPRLCLLQLICMGSLSVWMTIIPSLVFPAESRVLIDMHAGWAIGDWEFFTSTWLYMQNRLRLRLSMNEPRHLSSIALAPVLDGMRWTQNAYSRSIAITGWDENLVHFSGKISKSPVCQLTVTFPTVQLGSPLLMEDQELYKMVTSEVRVLHQGVPLPSSEEWHTCFRHMVHVHTLCITSSTHALEALSSPPSATPLFPELVTLIVMAEEYTAADNMSFWDLLHQTLSSRLKQGNRVSKLVLAVPPDYPIQSEDLAGDPSTRRETFTKKFEDVVDVILFDDSPRLRDFQLLLREE</sequence>
<comment type="caution">
    <text evidence="1">The sequence shown here is derived from an EMBL/GenBank/DDBJ whole genome shotgun (WGS) entry which is preliminary data.</text>
</comment>
<protein>
    <submittedName>
        <fullName evidence="1">Uncharacterized protein</fullName>
    </submittedName>
</protein>
<reference evidence="1 2" key="1">
    <citation type="submission" date="2018-11" db="EMBL/GenBank/DDBJ databases">
        <title>Genome assembly of Steccherinum ochraceum LE-BIN_3174, the white-rot fungus of the Steccherinaceae family (The Residual Polyporoid clade, Polyporales, Basidiomycota).</title>
        <authorList>
            <person name="Fedorova T.V."/>
            <person name="Glazunova O.A."/>
            <person name="Landesman E.O."/>
            <person name="Moiseenko K.V."/>
            <person name="Psurtseva N.V."/>
            <person name="Savinova O.S."/>
            <person name="Shakhova N.V."/>
            <person name="Tyazhelova T.V."/>
            <person name="Vasina D.V."/>
        </authorList>
    </citation>
    <scope>NUCLEOTIDE SEQUENCE [LARGE SCALE GENOMIC DNA]</scope>
    <source>
        <strain evidence="1 2">LE-BIN_3174</strain>
    </source>
</reference>
<dbReference type="OrthoDB" id="2754196at2759"/>